<organism evidence="1 2">
    <name type="scientific">Diploptera punctata</name>
    <name type="common">Pacific beetle cockroach</name>
    <dbReference type="NCBI Taxonomy" id="6984"/>
    <lineage>
        <taxon>Eukaryota</taxon>
        <taxon>Metazoa</taxon>
        <taxon>Ecdysozoa</taxon>
        <taxon>Arthropoda</taxon>
        <taxon>Hexapoda</taxon>
        <taxon>Insecta</taxon>
        <taxon>Pterygota</taxon>
        <taxon>Neoptera</taxon>
        <taxon>Polyneoptera</taxon>
        <taxon>Dictyoptera</taxon>
        <taxon>Blattodea</taxon>
        <taxon>Blaberoidea</taxon>
        <taxon>Blaberidae</taxon>
        <taxon>Diplopterinae</taxon>
        <taxon>Diploptera</taxon>
    </lineage>
</organism>
<feature type="non-terminal residue" evidence="1">
    <location>
        <position position="93"/>
    </location>
</feature>
<accession>A0AAD7ZV83</accession>
<dbReference type="Proteomes" id="UP001233999">
    <property type="component" value="Unassembled WGS sequence"/>
</dbReference>
<evidence type="ECO:0000313" key="2">
    <source>
        <dbReference type="Proteomes" id="UP001233999"/>
    </source>
</evidence>
<reference evidence="1" key="2">
    <citation type="submission" date="2023-05" db="EMBL/GenBank/DDBJ databases">
        <authorList>
            <person name="Fouks B."/>
        </authorList>
    </citation>
    <scope>NUCLEOTIDE SEQUENCE</scope>
    <source>
        <strain evidence="1">Stay&amp;Tobe</strain>
        <tissue evidence="1">Testes</tissue>
    </source>
</reference>
<dbReference type="EMBL" id="JASPKZ010006459">
    <property type="protein sequence ID" value="KAJ9587287.1"/>
    <property type="molecule type" value="Genomic_DNA"/>
</dbReference>
<protein>
    <submittedName>
        <fullName evidence="1">Uncharacterized protein</fullName>
    </submittedName>
</protein>
<proteinExistence type="predicted"/>
<comment type="caution">
    <text evidence="1">The sequence shown here is derived from an EMBL/GenBank/DDBJ whole genome shotgun (WGS) entry which is preliminary data.</text>
</comment>
<name>A0AAD7ZV83_DIPPU</name>
<evidence type="ECO:0000313" key="1">
    <source>
        <dbReference type="EMBL" id="KAJ9587287.1"/>
    </source>
</evidence>
<gene>
    <name evidence="1" type="ORF">L9F63_019191</name>
</gene>
<dbReference type="AlphaFoldDB" id="A0AAD7ZV83"/>
<sequence length="93" mass="10903">SHFNVLRFTKRPEYGKLHIVARHPLLYKRTTIIFCFNLFFIMKQHLKNVKNEEEEKCTVTAHALSETHEIEIRLNVLGALSIMCTPITHPTRS</sequence>
<keyword evidence="2" id="KW-1185">Reference proteome</keyword>
<feature type="non-terminal residue" evidence="1">
    <location>
        <position position="1"/>
    </location>
</feature>
<reference evidence="1" key="1">
    <citation type="journal article" date="2023" name="IScience">
        <title>Live-bearing cockroach genome reveals convergent evolutionary mechanisms linked to viviparity in insects and beyond.</title>
        <authorList>
            <person name="Fouks B."/>
            <person name="Harrison M.C."/>
            <person name="Mikhailova A.A."/>
            <person name="Marchal E."/>
            <person name="English S."/>
            <person name="Carruthers M."/>
            <person name="Jennings E.C."/>
            <person name="Chiamaka E.L."/>
            <person name="Frigard R.A."/>
            <person name="Pippel M."/>
            <person name="Attardo G.M."/>
            <person name="Benoit J.B."/>
            <person name="Bornberg-Bauer E."/>
            <person name="Tobe S.S."/>
        </authorList>
    </citation>
    <scope>NUCLEOTIDE SEQUENCE</scope>
    <source>
        <strain evidence="1">Stay&amp;Tobe</strain>
    </source>
</reference>